<dbReference type="GO" id="GO:0008664">
    <property type="term" value="F:RNA 2',3'-cyclic 3'-phosphodiesterase activity"/>
    <property type="evidence" value="ECO:0007669"/>
    <property type="project" value="UniProtKB-EC"/>
</dbReference>
<feature type="active site" description="Proton acceptor" evidence="2">
    <location>
        <position position="138"/>
    </location>
</feature>
<dbReference type="AlphaFoldDB" id="A0A3S3QMZ2"/>
<dbReference type="Gene3D" id="3.90.1140.10">
    <property type="entry name" value="Cyclic phosphodiesterase"/>
    <property type="match status" value="1"/>
</dbReference>
<accession>A0A3S3QMZ2</accession>
<protein>
    <recommendedName>
        <fullName evidence="2">RNA 2',3'-cyclic phosphodiesterase</fullName>
        <shortName evidence="2">RNA 2',3'-CPDase</shortName>
        <ecNumber evidence="2">3.1.4.58</ecNumber>
    </recommendedName>
</protein>
<evidence type="ECO:0000256" key="1">
    <source>
        <dbReference type="ARBA" id="ARBA00022801"/>
    </source>
</evidence>
<feature type="active site" description="Proton donor" evidence="2">
    <location>
        <position position="56"/>
    </location>
</feature>
<evidence type="ECO:0000313" key="3">
    <source>
        <dbReference type="EMBL" id="RWX53948.1"/>
    </source>
</evidence>
<proteinExistence type="inferred from homology"/>
<evidence type="ECO:0000313" key="4">
    <source>
        <dbReference type="Proteomes" id="UP000287563"/>
    </source>
</evidence>
<comment type="similarity">
    <text evidence="2">Belongs to the 2H phosphoesterase superfamily. ThpR family.</text>
</comment>
<evidence type="ECO:0000256" key="2">
    <source>
        <dbReference type="HAMAP-Rule" id="MF_01940"/>
    </source>
</evidence>
<organism evidence="3 4">
    <name type="scientific">Photobacterium chitinilyticum</name>
    <dbReference type="NCBI Taxonomy" id="2485123"/>
    <lineage>
        <taxon>Bacteria</taxon>
        <taxon>Pseudomonadati</taxon>
        <taxon>Pseudomonadota</taxon>
        <taxon>Gammaproteobacteria</taxon>
        <taxon>Vibrionales</taxon>
        <taxon>Vibrionaceae</taxon>
        <taxon>Photobacterium</taxon>
    </lineage>
</organism>
<comment type="caution">
    <text evidence="3">The sequence shown here is derived from an EMBL/GenBank/DDBJ whole genome shotgun (WGS) entry which is preliminary data.</text>
</comment>
<dbReference type="HAMAP" id="MF_01940">
    <property type="entry name" value="RNA_CPDase"/>
    <property type="match status" value="1"/>
</dbReference>
<dbReference type="PANTHER" id="PTHR35561:SF1">
    <property type="entry name" value="RNA 2',3'-CYCLIC PHOSPHODIESTERASE"/>
    <property type="match status" value="1"/>
</dbReference>
<feature type="short sequence motif" description="HXTX 1" evidence="2">
    <location>
        <begin position="56"/>
        <end position="59"/>
    </location>
</feature>
<gene>
    <name evidence="3" type="primary">thpR</name>
    <name evidence="3" type="ORF">EDI28_19855</name>
</gene>
<dbReference type="EC" id="3.1.4.58" evidence="2"/>
<comment type="function">
    <text evidence="2">Hydrolyzes RNA 2',3'-cyclic phosphodiester to an RNA 2'-phosphomonoester.</text>
</comment>
<dbReference type="OrthoDB" id="7061261at2"/>
<dbReference type="PANTHER" id="PTHR35561">
    <property type="entry name" value="RNA 2',3'-CYCLIC PHOSPHODIESTERASE"/>
    <property type="match status" value="1"/>
</dbReference>
<dbReference type="GO" id="GO:0004113">
    <property type="term" value="F:2',3'-cyclic-nucleotide 3'-phosphodiesterase activity"/>
    <property type="evidence" value="ECO:0007669"/>
    <property type="project" value="InterPro"/>
</dbReference>
<feature type="short sequence motif" description="HXTX 2" evidence="2">
    <location>
        <begin position="138"/>
        <end position="141"/>
    </location>
</feature>
<dbReference type="Proteomes" id="UP000287563">
    <property type="component" value="Unassembled WGS sequence"/>
</dbReference>
<keyword evidence="1 2" id="KW-0378">Hydrolase</keyword>
<reference evidence="3 4" key="1">
    <citation type="submission" date="2018-11" db="EMBL/GenBank/DDBJ databases">
        <title>Photobacterium sp. BEI247 sp. nov., a marine bacterium isolated from Yongle Blue Hole in the South China Sea.</title>
        <authorList>
            <person name="Wang X."/>
        </authorList>
    </citation>
    <scope>NUCLEOTIDE SEQUENCE [LARGE SCALE GENOMIC DNA]</scope>
    <source>
        <strain evidence="4">BEI247</strain>
    </source>
</reference>
<sequence>MCLSTGRTTMNNDRHERLFFALALESPTNQPAFRQLCQLIQILPGDGRRVPDSNLHLTLAFLGLVSEQQKEHLLALTSALTLPAFSLHASILKYQKRSRLIWLGCNNVPAPLEQLAADLKEAAEQVGLKQERRKYTPHITLKKHVRQRPESLPENNDFTFHFQHFGLYISEQVKTARRSGVRYRCLQQWPLSQTKPDNQDPE</sequence>
<comment type="catalytic activity">
    <reaction evidence="2">
        <text>a 3'-end 2',3'-cyclophospho-ribonucleotide-RNA + H2O = a 3'-end 2'-phospho-ribonucleotide-RNA + H(+)</text>
        <dbReference type="Rhea" id="RHEA:11828"/>
        <dbReference type="Rhea" id="RHEA-COMP:10464"/>
        <dbReference type="Rhea" id="RHEA-COMP:17353"/>
        <dbReference type="ChEBI" id="CHEBI:15377"/>
        <dbReference type="ChEBI" id="CHEBI:15378"/>
        <dbReference type="ChEBI" id="CHEBI:83064"/>
        <dbReference type="ChEBI" id="CHEBI:173113"/>
        <dbReference type="EC" id="3.1.4.58"/>
    </reaction>
</comment>
<dbReference type="SUPFAM" id="SSF55144">
    <property type="entry name" value="LigT-like"/>
    <property type="match status" value="1"/>
</dbReference>
<dbReference type="NCBIfam" id="TIGR02258">
    <property type="entry name" value="2_5_ligase"/>
    <property type="match status" value="1"/>
</dbReference>
<name>A0A3S3QMZ2_9GAMM</name>
<dbReference type="EMBL" id="RJLM01000010">
    <property type="protein sequence ID" value="RWX53948.1"/>
    <property type="molecule type" value="Genomic_DNA"/>
</dbReference>
<keyword evidence="4" id="KW-1185">Reference proteome</keyword>
<dbReference type="InterPro" id="IPR009097">
    <property type="entry name" value="Cyclic_Pdiesterase"/>
</dbReference>
<dbReference type="InterPro" id="IPR004175">
    <property type="entry name" value="RNA_CPDase"/>
</dbReference>
<dbReference type="Pfam" id="PF13563">
    <property type="entry name" value="2_5_RNA_ligase2"/>
    <property type="match status" value="1"/>
</dbReference>